<organism evidence="2 3">
    <name type="scientific">Apiospora marii</name>
    <dbReference type="NCBI Taxonomy" id="335849"/>
    <lineage>
        <taxon>Eukaryota</taxon>
        <taxon>Fungi</taxon>
        <taxon>Dikarya</taxon>
        <taxon>Ascomycota</taxon>
        <taxon>Pezizomycotina</taxon>
        <taxon>Sordariomycetes</taxon>
        <taxon>Xylariomycetidae</taxon>
        <taxon>Amphisphaeriales</taxon>
        <taxon>Apiosporaceae</taxon>
        <taxon>Apiospora</taxon>
    </lineage>
</organism>
<evidence type="ECO:0000256" key="1">
    <source>
        <dbReference type="SAM" id="MobiDB-lite"/>
    </source>
</evidence>
<evidence type="ECO:0000313" key="2">
    <source>
        <dbReference type="EMBL" id="KAK8022865.1"/>
    </source>
</evidence>
<feature type="region of interest" description="Disordered" evidence="1">
    <location>
        <begin position="35"/>
        <end position="66"/>
    </location>
</feature>
<proteinExistence type="predicted"/>
<gene>
    <name evidence="2" type="ORF">PG991_006746</name>
</gene>
<accession>A0ABR1RZK7</accession>
<protein>
    <submittedName>
        <fullName evidence="2">Uncharacterized protein</fullName>
    </submittedName>
</protein>
<sequence length="66" mass="7317">MSLSPVQTGLVNLAGQRQEPVGKVRCMARCDLRQGTKKERERSKARDFRGDDNEDPLALCVGKDEG</sequence>
<comment type="caution">
    <text evidence="2">The sequence shown here is derived from an EMBL/GenBank/DDBJ whole genome shotgun (WGS) entry which is preliminary data.</text>
</comment>
<keyword evidence="3" id="KW-1185">Reference proteome</keyword>
<dbReference type="Proteomes" id="UP001396898">
    <property type="component" value="Unassembled WGS sequence"/>
</dbReference>
<evidence type="ECO:0000313" key="3">
    <source>
        <dbReference type="Proteomes" id="UP001396898"/>
    </source>
</evidence>
<dbReference type="EMBL" id="JAQQWI010000009">
    <property type="protein sequence ID" value="KAK8022865.1"/>
    <property type="molecule type" value="Genomic_DNA"/>
</dbReference>
<feature type="compositionally biased region" description="Basic and acidic residues" evidence="1">
    <location>
        <begin position="35"/>
        <end position="51"/>
    </location>
</feature>
<reference evidence="2 3" key="1">
    <citation type="submission" date="2023-01" db="EMBL/GenBank/DDBJ databases">
        <title>Analysis of 21 Apiospora genomes using comparative genomics revels a genus with tremendous synthesis potential of carbohydrate active enzymes and secondary metabolites.</title>
        <authorList>
            <person name="Sorensen T."/>
        </authorList>
    </citation>
    <scope>NUCLEOTIDE SEQUENCE [LARGE SCALE GENOMIC DNA]</scope>
    <source>
        <strain evidence="2 3">CBS 20057</strain>
    </source>
</reference>
<name>A0ABR1RZK7_9PEZI</name>